<feature type="signal peptide" evidence="1">
    <location>
        <begin position="1"/>
        <end position="24"/>
    </location>
</feature>
<reference evidence="2 3" key="1">
    <citation type="submission" date="2017-10" db="EMBL/GenBank/DDBJ databases">
        <title>Comparative genomics in systemic dimorphic fungi from Ajellomycetaceae.</title>
        <authorList>
            <person name="Munoz J.F."/>
            <person name="Mcewen J.G."/>
            <person name="Clay O.K."/>
            <person name="Cuomo C.A."/>
        </authorList>
    </citation>
    <scope>NUCLEOTIDE SEQUENCE [LARGE SCALE GENOMIC DNA]</scope>
    <source>
        <strain evidence="2 3">UAMH7299</strain>
    </source>
</reference>
<gene>
    <name evidence="2" type="ORF">AJ80_10066</name>
</gene>
<sequence>MASLPLIAVVVFAAVMTKIPFSIGSDFEEIFNNLKMYRIASRIRKVKEFFQSKSNLSAQDKWIEDDRTVRSSRTQLILWEEFVKRRS</sequence>
<dbReference type="EMBL" id="PDNA01000575">
    <property type="protein sequence ID" value="PGG94977.1"/>
    <property type="molecule type" value="Genomic_DNA"/>
</dbReference>
<feature type="chain" id="PRO_5013106688" evidence="1">
    <location>
        <begin position="25"/>
        <end position="87"/>
    </location>
</feature>
<proteinExistence type="predicted"/>
<evidence type="ECO:0000313" key="3">
    <source>
        <dbReference type="Proteomes" id="UP000224634"/>
    </source>
</evidence>
<evidence type="ECO:0000256" key="1">
    <source>
        <dbReference type="SAM" id="SignalP"/>
    </source>
</evidence>
<keyword evidence="3" id="KW-1185">Reference proteome</keyword>
<protein>
    <submittedName>
        <fullName evidence="2">Uncharacterized protein</fullName>
    </submittedName>
</protein>
<comment type="caution">
    <text evidence="2">The sequence shown here is derived from an EMBL/GenBank/DDBJ whole genome shotgun (WGS) entry which is preliminary data.</text>
</comment>
<name>A0A2B7WEJ6_POLH7</name>
<accession>A0A2B7WEJ6</accession>
<organism evidence="2 3">
    <name type="scientific">Polytolypa hystricis (strain UAMH7299)</name>
    <dbReference type="NCBI Taxonomy" id="1447883"/>
    <lineage>
        <taxon>Eukaryota</taxon>
        <taxon>Fungi</taxon>
        <taxon>Dikarya</taxon>
        <taxon>Ascomycota</taxon>
        <taxon>Pezizomycotina</taxon>
        <taxon>Eurotiomycetes</taxon>
        <taxon>Eurotiomycetidae</taxon>
        <taxon>Onygenales</taxon>
        <taxon>Onygenales incertae sedis</taxon>
        <taxon>Polytolypa</taxon>
    </lineage>
</organism>
<dbReference type="AlphaFoldDB" id="A0A2B7WEJ6"/>
<dbReference type="Proteomes" id="UP000224634">
    <property type="component" value="Unassembled WGS sequence"/>
</dbReference>
<evidence type="ECO:0000313" key="2">
    <source>
        <dbReference type="EMBL" id="PGG94977.1"/>
    </source>
</evidence>
<keyword evidence="1" id="KW-0732">Signal</keyword>